<dbReference type="EMBL" id="JBEPML010000008">
    <property type="protein sequence ID" value="MET3792506.1"/>
    <property type="molecule type" value="Genomic_DNA"/>
</dbReference>
<reference evidence="1 2" key="1">
    <citation type="submission" date="2024-06" db="EMBL/GenBank/DDBJ databases">
        <title>Genomic Encyclopedia of Type Strains, Phase IV (KMG-IV): sequencing the most valuable type-strain genomes for metagenomic binning, comparative biology and taxonomic classification.</title>
        <authorList>
            <person name="Goeker M."/>
        </authorList>
    </citation>
    <scope>NUCLEOTIDE SEQUENCE [LARGE SCALE GENOMIC DNA]</scope>
    <source>
        <strain evidence="1 2">DSM 27865</strain>
    </source>
</reference>
<gene>
    <name evidence="1" type="ORF">ABID37_002723</name>
</gene>
<proteinExistence type="predicted"/>
<evidence type="ECO:0000313" key="1">
    <source>
        <dbReference type="EMBL" id="MET3792506.1"/>
    </source>
</evidence>
<comment type="caution">
    <text evidence="1">The sequence shown here is derived from an EMBL/GenBank/DDBJ whole genome shotgun (WGS) entry which is preliminary data.</text>
</comment>
<dbReference type="Proteomes" id="UP001549076">
    <property type="component" value="Unassembled WGS sequence"/>
</dbReference>
<protein>
    <submittedName>
        <fullName evidence="1">Uncharacterized protein</fullName>
    </submittedName>
</protein>
<organism evidence="1 2">
    <name type="scientific">Aquamicrobium terrae</name>
    <dbReference type="NCBI Taxonomy" id="1324945"/>
    <lineage>
        <taxon>Bacteria</taxon>
        <taxon>Pseudomonadati</taxon>
        <taxon>Pseudomonadota</taxon>
        <taxon>Alphaproteobacteria</taxon>
        <taxon>Hyphomicrobiales</taxon>
        <taxon>Phyllobacteriaceae</taxon>
        <taxon>Aquamicrobium</taxon>
    </lineage>
</organism>
<keyword evidence="2" id="KW-1185">Reference proteome</keyword>
<evidence type="ECO:0000313" key="2">
    <source>
        <dbReference type="Proteomes" id="UP001549076"/>
    </source>
</evidence>
<accession>A0ABV2N0B8</accession>
<sequence>MSFQQACAIDPQGRHSSALLLYRDYNLAHM</sequence>
<name>A0ABV2N0B8_9HYPH</name>